<protein>
    <recommendedName>
        <fullName evidence="3">Cupin domain-containing protein</fullName>
    </recommendedName>
</protein>
<dbReference type="SUPFAM" id="SSF51182">
    <property type="entry name" value="RmlC-like cupins"/>
    <property type="match status" value="1"/>
</dbReference>
<dbReference type="InterPro" id="IPR014710">
    <property type="entry name" value="RmlC-like_jellyroll"/>
</dbReference>
<reference evidence="1" key="1">
    <citation type="submission" date="2020-04" db="EMBL/GenBank/DDBJ databases">
        <authorList>
            <person name="Zhang T."/>
        </authorList>
    </citation>
    <scope>NUCLEOTIDE SEQUENCE</scope>
    <source>
        <strain evidence="1">HKST-UBA15</strain>
    </source>
</reference>
<organism evidence="1 2">
    <name type="scientific">Candidatus Dojkabacteria bacterium</name>
    <dbReference type="NCBI Taxonomy" id="2099670"/>
    <lineage>
        <taxon>Bacteria</taxon>
        <taxon>Candidatus Dojkabacteria</taxon>
    </lineage>
</organism>
<dbReference type="CDD" id="cd02208">
    <property type="entry name" value="cupin_RmlC-like"/>
    <property type="match status" value="1"/>
</dbReference>
<dbReference type="Proteomes" id="UP000745577">
    <property type="component" value="Unassembled WGS sequence"/>
</dbReference>
<dbReference type="AlphaFoldDB" id="A0A955L0J1"/>
<name>A0A955L0J1_9BACT</name>
<proteinExistence type="predicted"/>
<dbReference type="InterPro" id="IPR011051">
    <property type="entry name" value="RmlC_Cupin_sf"/>
</dbReference>
<evidence type="ECO:0000313" key="2">
    <source>
        <dbReference type="Proteomes" id="UP000745577"/>
    </source>
</evidence>
<dbReference type="Gene3D" id="2.60.120.10">
    <property type="entry name" value="Jelly Rolls"/>
    <property type="match status" value="1"/>
</dbReference>
<gene>
    <name evidence="1" type="ORF">KC675_03035</name>
</gene>
<sequence>MANQEVKVFKFNNIGDSKGPVINLDFAEKNVVEMPVFYREAGSNPEGHFHKGTDASFNPQFVYVLKGKMEFTCIYPDGQTEVFIVEELEGIVLPKLVYHRYKTLDYTIFCEPRLEKYDKNSNDKIICSAEDYPKLISEILKNEE</sequence>
<accession>A0A955L0J1</accession>
<evidence type="ECO:0000313" key="1">
    <source>
        <dbReference type="EMBL" id="MCA9380133.1"/>
    </source>
</evidence>
<dbReference type="EMBL" id="JAGQLL010000033">
    <property type="protein sequence ID" value="MCA9380133.1"/>
    <property type="molecule type" value="Genomic_DNA"/>
</dbReference>
<comment type="caution">
    <text evidence="1">The sequence shown here is derived from an EMBL/GenBank/DDBJ whole genome shotgun (WGS) entry which is preliminary data.</text>
</comment>
<reference evidence="1" key="2">
    <citation type="journal article" date="2021" name="Microbiome">
        <title>Successional dynamics and alternative stable states in a saline activated sludge microbial community over 9 years.</title>
        <authorList>
            <person name="Wang Y."/>
            <person name="Ye J."/>
            <person name="Ju F."/>
            <person name="Liu L."/>
            <person name="Boyd J.A."/>
            <person name="Deng Y."/>
            <person name="Parks D.H."/>
            <person name="Jiang X."/>
            <person name="Yin X."/>
            <person name="Woodcroft B.J."/>
            <person name="Tyson G.W."/>
            <person name="Hugenholtz P."/>
            <person name="Polz M.F."/>
            <person name="Zhang T."/>
        </authorList>
    </citation>
    <scope>NUCLEOTIDE SEQUENCE</scope>
    <source>
        <strain evidence="1">HKST-UBA15</strain>
    </source>
</reference>
<evidence type="ECO:0008006" key="3">
    <source>
        <dbReference type="Google" id="ProtNLM"/>
    </source>
</evidence>